<reference evidence="2" key="1">
    <citation type="journal article" date="2019" name="Sci. Rep.">
        <title>Draft genome of Tanacetum cinerariifolium, the natural source of mosquito coil.</title>
        <authorList>
            <person name="Yamashiro T."/>
            <person name="Shiraishi A."/>
            <person name="Satake H."/>
            <person name="Nakayama K."/>
        </authorList>
    </citation>
    <scope>NUCLEOTIDE SEQUENCE</scope>
</reference>
<sequence length="332" mass="36545">MLPRIRTRSVGRSAAESLGGGTNVEVGRGGRGRRPRDGNDERIGDLNYQGNDLGMGANGAIEPKTIQKAEAVRNGSIKKVEKRGNIGESRKDNSGRDDNKRTRIGNVFATTMNPVGRENMGTWPKCTTCNSYHAPGVPCRICFNYNCSGHLAKDCRGMPRNVNPVNAKNPPVRSCYECGSTDHGRGNQENQARGRVFMLGAEEARHDPNIMTGINPSELGIRYEIKIASGQLVEIDKVIKNCKIEIEGHVFDIDLKPFGHMSFDVIVGERQEEKARLLMSKAGDKKQGDIVVVRYFHKVFLDNLSGLPPIQEIKSRIELIPRATPVAKSPVV</sequence>
<dbReference type="InterPro" id="IPR032567">
    <property type="entry name" value="RTL1-rel"/>
</dbReference>
<comment type="caution">
    <text evidence="2">The sequence shown here is derived from an EMBL/GenBank/DDBJ whole genome shotgun (WGS) entry which is preliminary data.</text>
</comment>
<feature type="compositionally biased region" description="Basic and acidic residues" evidence="1">
    <location>
        <begin position="35"/>
        <end position="44"/>
    </location>
</feature>
<dbReference type="AlphaFoldDB" id="A0A699H6U3"/>
<gene>
    <name evidence="2" type="ORF">Tci_314208</name>
</gene>
<protein>
    <recommendedName>
        <fullName evidence="3">CCHC-type domain-containing protein</fullName>
    </recommendedName>
</protein>
<accession>A0A699H6U3</accession>
<evidence type="ECO:0008006" key="3">
    <source>
        <dbReference type="Google" id="ProtNLM"/>
    </source>
</evidence>
<evidence type="ECO:0000313" key="2">
    <source>
        <dbReference type="EMBL" id="GEX42233.1"/>
    </source>
</evidence>
<dbReference type="PANTHER" id="PTHR15503">
    <property type="entry name" value="LDOC1 RELATED"/>
    <property type="match status" value="1"/>
</dbReference>
<feature type="region of interest" description="Disordered" evidence="1">
    <location>
        <begin position="1"/>
        <end position="59"/>
    </location>
</feature>
<dbReference type="EMBL" id="BKCJ010107396">
    <property type="protein sequence ID" value="GEX42233.1"/>
    <property type="molecule type" value="Genomic_DNA"/>
</dbReference>
<dbReference type="Gene3D" id="4.10.60.10">
    <property type="entry name" value="Zinc finger, CCHC-type"/>
    <property type="match status" value="1"/>
</dbReference>
<evidence type="ECO:0000256" key="1">
    <source>
        <dbReference type="SAM" id="MobiDB-lite"/>
    </source>
</evidence>
<feature type="region of interest" description="Disordered" evidence="1">
    <location>
        <begin position="72"/>
        <end position="102"/>
    </location>
</feature>
<feature type="compositionally biased region" description="Basic and acidic residues" evidence="1">
    <location>
        <begin position="78"/>
        <end position="101"/>
    </location>
</feature>
<proteinExistence type="predicted"/>
<name>A0A699H6U3_TANCI</name>
<organism evidence="2">
    <name type="scientific">Tanacetum cinerariifolium</name>
    <name type="common">Dalmatian daisy</name>
    <name type="synonym">Chrysanthemum cinerariifolium</name>
    <dbReference type="NCBI Taxonomy" id="118510"/>
    <lineage>
        <taxon>Eukaryota</taxon>
        <taxon>Viridiplantae</taxon>
        <taxon>Streptophyta</taxon>
        <taxon>Embryophyta</taxon>
        <taxon>Tracheophyta</taxon>
        <taxon>Spermatophyta</taxon>
        <taxon>Magnoliopsida</taxon>
        <taxon>eudicotyledons</taxon>
        <taxon>Gunneridae</taxon>
        <taxon>Pentapetalae</taxon>
        <taxon>asterids</taxon>
        <taxon>campanulids</taxon>
        <taxon>Asterales</taxon>
        <taxon>Asteraceae</taxon>
        <taxon>Asteroideae</taxon>
        <taxon>Anthemideae</taxon>
        <taxon>Anthemidinae</taxon>
        <taxon>Tanacetum</taxon>
    </lineage>
</organism>
<dbReference type="PANTHER" id="PTHR15503:SF45">
    <property type="entry name" value="RNA-DIRECTED DNA POLYMERASE HOMOLOG"/>
    <property type="match status" value="1"/>
</dbReference>